<feature type="compositionally biased region" description="Low complexity" evidence="1">
    <location>
        <begin position="347"/>
        <end position="365"/>
    </location>
</feature>
<feature type="region of interest" description="Disordered" evidence="1">
    <location>
        <begin position="19"/>
        <end position="47"/>
    </location>
</feature>
<proteinExistence type="predicted"/>
<feature type="compositionally biased region" description="Low complexity" evidence="1">
    <location>
        <begin position="221"/>
        <end position="230"/>
    </location>
</feature>
<dbReference type="EMBL" id="OV696688">
    <property type="protein sequence ID" value="CAH1256356.1"/>
    <property type="molecule type" value="Genomic_DNA"/>
</dbReference>
<dbReference type="AlphaFoldDB" id="A0A8J9ZJJ8"/>
<protein>
    <submittedName>
        <fullName evidence="2">Hypp1650 protein</fullName>
    </submittedName>
</protein>
<name>A0A8J9ZJJ8_BRALA</name>
<sequence length="502" mass="53680">MSELVLPSLEDMLELYGAPVPMETDSDDTMNMIQSPPPPSEGWGAAESCSFLKPGLKQWVKRASEKRRRQASLSALPSQMGQPPTPTQCRHRSAPMRGGQEVQANPIPPSADVQSTPFTAVTYQDESADLSPLSPDLDDLRMDAQDLFGCDSLDLQAGENSVLFGADFSPFDKFDDIPTEMSINMSSDHFSDDQDDNLDLELDSGMEENVWTFSQRLLSPLSSPSEVHTPPNHPSPPVVSSTVPSPPCVIILPGQSHVAQTGTKISLENCDGMTLRQLVSAPPTKPLSPPLVDLTSDSVGKTAPQLALGSQSPLYPTPPSSAQASPRKSPPTTPFHFQSEPGTSVETLSQTSSTPPSPSNLQSQTAESSTSQCPSPGSVCVLSPPESVLPSPPGSYTSSLPPSPSSSVCSLSSTEGLIQKAENTITSAEIKARDQVKLVEVQAKTSRNYRRSLARSHDLDKLASNLEQENGELRGKIESLTSEIALVRKNIVLVMAGKMPVK</sequence>
<keyword evidence="3" id="KW-1185">Reference proteome</keyword>
<organism evidence="2 3">
    <name type="scientific">Branchiostoma lanceolatum</name>
    <name type="common">Common lancelet</name>
    <name type="synonym">Amphioxus lanceolatum</name>
    <dbReference type="NCBI Taxonomy" id="7740"/>
    <lineage>
        <taxon>Eukaryota</taxon>
        <taxon>Metazoa</taxon>
        <taxon>Chordata</taxon>
        <taxon>Cephalochordata</taxon>
        <taxon>Leptocardii</taxon>
        <taxon>Amphioxiformes</taxon>
        <taxon>Branchiostomatidae</taxon>
        <taxon>Branchiostoma</taxon>
    </lineage>
</organism>
<evidence type="ECO:0000313" key="3">
    <source>
        <dbReference type="Proteomes" id="UP000838412"/>
    </source>
</evidence>
<accession>A0A8J9ZJJ8</accession>
<evidence type="ECO:0000256" key="1">
    <source>
        <dbReference type="SAM" id="MobiDB-lite"/>
    </source>
</evidence>
<evidence type="ECO:0000313" key="2">
    <source>
        <dbReference type="EMBL" id="CAH1256356.1"/>
    </source>
</evidence>
<dbReference type="Proteomes" id="UP000838412">
    <property type="component" value="Chromosome 3"/>
</dbReference>
<feature type="region of interest" description="Disordered" evidence="1">
    <location>
        <begin position="62"/>
        <end position="114"/>
    </location>
</feature>
<feature type="compositionally biased region" description="Polar residues" evidence="1">
    <location>
        <begin position="366"/>
        <end position="375"/>
    </location>
</feature>
<feature type="region of interest" description="Disordered" evidence="1">
    <location>
        <begin position="307"/>
        <end position="407"/>
    </location>
</feature>
<dbReference type="OrthoDB" id="10048864at2759"/>
<feature type="compositionally biased region" description="Polar residues" evidence="1">
    <location>
        <begin position="71"/>
        <end position="82"/>
    </location>
</feature>
<feature type="compositionally biased region" description="Polar residues" evidence="1">
    <location>
        <begin position="308"/>
        <end position="326"/>
    </location>
</feature>
<reference evidence="2" key="1">
    <citation type="submission" date="2022-01" db="EMBL/GenBank/DDBJ databases">
        <authorList>
            <person name="Braso-Vives M."/>
        </authorList>
    </citation>
    <scope>NUCLEOTIDE SEQUENCE</scope>
</reference>
<gene>
    <name evidence="2" type="primary">Hypp1650</name>
    <name evidence="2" type="ORF">BLAG_LOCUS14741</name>
</gene>
<feature type="compositionally biased region" description="Low complexity" evidence="1">
    <location>
        <begin position="378"/>
        <end position="407"/>
    </location>
</feature>
<feature type="region of interest" description="Disordered" evidence="1">
    <location>
        <begin position="221"/>
        <end position="243"/>
    </location>
</feature>